<evidence type="ECO:0000256" key="1">
    <source>
        <dbReference type="ARBA" id="ARBA00004651"/>
    </source>
</evidence>
<dbReference type="Gene3D" id="1.10.3470.10">
    <property type="entry name" value="ABC transporter involved in vitamin B12 uptake, BtuC"/>
    <property type="match status" value="1"/>
</dbReference>
<keyword evidence="5 8" id="KW-0812">Transmembrane</keyword>
<dbReference type="InterPro" id="IPR037294">
    <property type="entry name" value="ABC_BtuC-like"/>
</dbReference>
<feature type="transmembrane region" description="Helical" evidence="8">
    <location>
        <begin position="82"/>
        <end position="100"/>
    </location>
</feature>
<feature type="transmembrane region" description="Helical" evidence="8">
    <location>
        <begin position="179"/>
        <end position="199"/>
    </location>
</feature>
<evidence type="ECO:0000313" key="10">
    <source>
        <dbReference type="Proteomes" id="UP000306007"/>
    </source>
</evidence>
<dbReference type="SUPFAM" id="SSF81345">
    <property type="entry name" value="ABC transporter involved in vitamin B12 uptake, BtuC"/>
    <property type="match status" value="1"/>
</dbReference>
<evidence type="ECO:0000256" key="7">
    <source>
        <dbReference type="ARBA" id="ARBA00023136"/>
    </source>
</evidence>
<evidence type="ECO:0000313" key="9">
    <source>
        <dbReference type="EMBL" id="QDA32402.1"/>
    </source>
</evidence>
<feature type="transmembrane region" description="Helical" evidence="8">
    <location>
        <begin position="50"/>
        <end position="70"/>
    </location>
</feature>
<dbReference type="EMBL" id="CP040846">
    <property type="protein sequence ID" value="QDA32402.1"/>
    <property type="molecule type" value="Genomic_DNA"/>
</dbReference>
<dbReference type="PANTHER" id="PTHR30472:SF70">
    <property type="entry name" value="MOLYBDATE IMPORT SYSTEM PERMEASE PROTEIN MOLB"/>
    <property type="match status" value="1"/>
</dbReference>
<dbReference type="GO" id="GO:0005886">
    <property type="term" value="C:plasma membrane"/>
    <property type="evidence" value="ECO:0007669"/>
    <property type="project" value="UniProtKB-SubCell"/>
</dbReference>
<evidence type="ECO:0000256" key="4">
    <source>
        <dbReference type="ARBA" id="ARBA00022475"/>
    </source>
</evidence>
<keyword evidence="3" id="KW-0813">Transport</keyword>
<dbReference type="InterPro" id="IPR000522">
    <property type="entry name" value="ABC_transptr_permease_BtuC"/>
</dbReference>
<evidence type="ECO:0000256" key="6">
    <source>
        <dbReference type="ARBA" id="ARBA00022989"/>
    </source>
</evidence>
<evidence type="ECO:0000256" key="3">
    <source>
        <dbReference type="ARBA" id="ARBA00022448"/>
    </source>
</evidence>
<dbReference type="AlphaFoldDB" id="A0A4Y5SQH4"/>
<evidence type="ECO:0000256" key="2">
    <source>
        <dbReference type="ARBA" id="ARBA00007935"/>
    </source>
</evidence>
<dbReference type="KEGG" id="tic:FH039_06845"/>
<evidence type="ECO:0000256" key="8">
    <source>
        <dbReference type="SAM" id="Phobius"/>
    </source>
</evidence>
<dbReference type="Proteomes" id="UP000306007">
    <property type="component" value="Chromosome"/>
</dbReference>
<dbReference type="GO" id="GO:0022857">
    <property type="term" value="F:transmembrane transporter activity"/>
    <property type="evidence" value="ECO:0007669"/>
    <property type="project" value="InterPro"/>
</dbReference>
<sequence>MPVSSSIFGKAFFVFLPILAIFLGIFVGSYPTNPFSLDEIGKTIIMNIRLPRTLLAVSAGIGLSLAGMTFQAVFRNPLVEGSLLGVSAGAAVGAALGFAFLPQFGITPLALLFGMVAVGFAYMIARMGGRLTPVSLILGGVIVSALFSAVLSILLILLPNEGLSGIVIWMMGSFSNAEWWMIKYSLPAVSIIGVVIYLLSFKLDVLSLGEEAELLGVNLTLWRTIFVFLASALVACIVSFTGMIGWVGLVVPHIARMIVGPEHSSLTPTVVSIGVTTTVMADVLVRLLPFDVPVGILMTLIGVPFFAYLLKKTGGGWS</sequence>
<proteinExistence type="inferred from homology"/>
<name>A0A4Y5SQH4_9EURY</name>
<keyword evidence="10" id="KW-1185">Reference proteome</keyword>
<reference evidence="9 10" key="1">
    <citation type="submission" date="2019-06" db="EMBL/GenBank/DDBJ databases">
        <title>Thermococcus indicus sp. nov., a Fe(III)-reducing hyperthermophilic archaeon isolated from the Onnuri vent field of the Central Indian Ocean ridge.</title>
        <authorList>
            <person name="Lim J.K."/>
            <person name="Kim Y.J."/>
            <person name="Kwon K.K."/>
        </authorList>
    </citation>
    <scope>NUCLEOTIDE SEQUENCE [LARGE SCALE GENOMIC DNA]</scope>
    <source>
        <strain evidence="9 10">IOH1</strain>
    </source>
</reference>
<dbReference type="Pfam" id="PF01032">
    <property type="entry name" value="FecCD"/>
    <property type="match status" value="1"/>
</dbReference>
<comment type="similarity">
    <text evidence="2">Belongs to the binding-protein-dependent transport system permease family. FecCD subfamily.</text>
</comment>
<protein>
    <submittedName>
        <fullName evidence="9">Iron ABC transporter permease</fullName>
    </submittedName>
</protein>
<feature type="transmembrane region" description="Helical" evidence="8">
    <location>
        <begin position="106"/>
        <end position="124"/>
    </location>
</feature>
<keyword evidence="4" id="KW-1003">Cell membrane</keyword>
<dbReference type="PANTHER" id="PTHR30472">
    <property type="entry name" value="FERRIC ENTEROBACTIN TRANSPORT SYSTEM PERMEASE PROTEIN"/>
    <property type="match status" value="1"/>
</dbReference>
<keyword evidence="7 8" id="KW-0472">Membrane</keyword>
<comment type="subcellular location">
    <subcellularLocation>
        <location evidence="1">Cell membrane</location>
        <topology evidence="1">Multi-pass membrane protein</topology>
    </subcellularLocation>
</comment>
<keyword evidence="6 8" id="KW-1133">Transmembrane helix</keyword>
<feature type="transmembrane region" description="Helical" evidence="8">
    <location>
        <begin position="136"/>
        <end position="159"/>
    </location>
</feature>
<dbReference type="OrthoDB" id="57034at2157"/>
<feature type="transmembrane region" description="Helical" evidence="8">
    <location>
        <begin position="220"/>
        <end position="246"/>
    </location>
</feature>
<accession>A0A4Y5SQH4</accession>
<dbReference type="CDD" id="cd06550">
    <property type="entry name" value="TM_ABC_iron-siderophores_like"/>
    <property type="match status" value="1"/>
</dbReference>
<evidence type="ECO:0000256" key="5">
    <source>
        <dbReference type="ARBA" id="ARBA00022692"/>
    </source>
</evidence>
<gene>
    <name evidence="9" type="ORF">FH039_06845</name>
</gene>
<feature type="transmembrane region" description="Helical" evidence="8">
    <location>
        <begin position="292"/>
        <end position="310"/>
    </location>
</feature>
<dbReference type="GO" id="GO:0033214">
    <property type="term" value="P:siderophore-iron import into cell"/>
    <property type="evidence" value="ECO:0007669"/>
    <property type="project" value="TreeGrafter"/>
</dbReference>
<organism evidence="9 10">
    <name type="scientific">Thermococcus indicus</name>
    <dbReference type="NCBI Taxonomy" id="2586643"/>
    <lineage>
        <taxon>Archaea</taxon>
        <taxon>Methanobacteriati</taxon>
        <taxon>Methanobacteriota</taxon>
        <taxon>Thermococci</taxon>
        <taxon>Thermococcales</taxon>
        <taxon>Thermococcaceae</taxon>
        <taxon>Thermococcus</taxon>
    </lineage>
</organism>
<feature type="transmembrane region" description="Helical" evidence="8">
    <location>
        <begin position="12"/>
        <end position="30"/>
    </location>
</feature>